<dbReference type="HAMAP" id="MF_00802">
    <property type="entry name" value="GlnE"/>
    <property type="match status" value="1"/>
</dbReference>
<dbReference type="Pfam" id="PF03710">
    <property type="entry name" value="GlnE"/>
    <property type="match status" value="2"/>
</dbReference>
<proteinExistence type="inferred from homology"/>
<comment type="catalytic activity">
    <reaction evidence="7">
        <text>[glutamine synthetase]-L-tyrosine + ATP = [glutamine synthetase]-O(4)-(5'-adenylyl)-L-tyrosine + diphosphate</text>
        <dbReference type="Rhea" id="RHEA:18589"/>
        <dbReference type="Rhea" id="RHEA-COMP:10660"/>
        <dbReference type="Rhea" id="RHEA-COMP:10661"/>
        <dbReference type="ChEBI" id="CHEBI:30616"/>
        <dbReference type="ChEBI" id="CHEBI:33019"/>
        <dbReference type="ChEBI" id="CHEBI:46858"/>
        <dbReference type="ChEBI" id="CHEBI:83624"/>
        <dbReference type="EC" id="2.7.7.42"/>
    </reaction>
</comment>
<keyword evidence="3 7" id="KW-0547">Nucleotide-binding</keyword>
<dbReference type="GO" id="GO:0005829">
    <property type="term" value="C:cytosol"/>
    <property type="evidence" value="ECO:0007669"/>
    <property type="project" value="TreeGrafter"/>
</dbReference>
<dbReference type="SUPFAM" id="SSF81593">
    <property type="entry name" value="Nucleotidyltransferase substrate binding subunit/domain"/>
    <property type="match status" value="2"/>
</dbReference>
<evidence type="ECO:0000256" key="5">
    <source>
        <dbReference type="ARBA" id="ARBA00022842"/>
    </source>
</evidence>
<keyword evidence="11" id="KW-1185">Reference proteome</keyword>
<dbReference type="STRING" id="888741.HMPREF9098_0750"/>
<name>F0EXS5_9NEIS</name>
<dbReference type="EC" id="2.7.7.89" evidence="7"/>
<dbReference type="PANTHER" id="PTHR30621:SF0">
    <property type="entry name" value="BIFUNCTIONAL GLUTAMINE SYNTHETASE ADENYLYLTRANSFERASE_ADENYLYL-REMOVING ENZYME"/>
    <property type="match status" value="1"/>
</dbReference>
<dbReference type="GO" id="GO:0000287">
    <property type="term" value="F:magnesium ion binding"/>
    <property type="evidence" value="ECO:0007669"/>
    <property type="project" value="UniProtKB-UniRule"/>
</dbReference>
<dbReference type="Gene3D" id="1.20.120.330">
    <property type="entry name" value="Nucleotidyltransferases domain 2"/>
    <property type="match status" value="2"/>
</dbReference>
<feature type="region of interest" description="Adenylyl transferase" evidence="7">
    <location>
        <begin position="418"/>
        <end position="903"/>
    </location>
</feature>
<dbReference type="AlphaFoldDB" id="F0EXS5"/>
<evidence type="ECO:0000256" key="1">
    <source>
        <dbReference type="ARBA" id="ARBA00022679"/>
    </source>
</evidence>
<dbReference type="FunFam" id="1.20.120.330:FF:000005">
    <property type="entry name" value="Bifunctional glutamine synthetase adenylyltransferase/adenylyl-removing enzyme"/>
    <property type="match status" value="1"/>
</dbReference>
<feature type="domain" description="PII-uridylyltransferase/Glutamine-synthetase adenylyltransferase" evidence="9">
    <location>
        <begin position="781"/>
        <end position="863"/>
    </location>
</feature>
<evidence type="ECO:0000259" key="8">
    <source>
        <dbReference type="Pfam" id="PF03710"/>
    </source>
</evidence>
<evidence type="ECO:0000313" key="10">
    <source>
        <dbReference type="EMBL" id="EGC17939.1"/>
    </source>
</evidence>
<dbReference type="RefSeq" id="WP_003782006.1">
    <property type="nucleotide sequence ID" value="NZ_GL870929.1"/>
</dbReference>
<feature type="region of interest" description="Adenylyl removase" evidence="7">
    <location>
        <begin position="1"/>
        <end position="411"/>
    </location>
</feature>
<dbReference type="Proteomes" id="UP000004088">
    <property type="component" value="Unassembled WGS sequence"/>
</dbReference>
<gene>
    <name evidence="7 10" type="primary">glnE</name>
    <name evidence="10" type="ORF">HMPREF9098_0750</name>
</gene>
<comment type="catalytic activity">
    <reaction evidence="7">
        <text>[glutamine synthetase]-O(4)-(5'-adenylyl)-L-tyrosine + phosphate = [glutamine synthetase]-L-tyrosine + ADP</text>
        <dbReference type="Rhea" id="RHEA:43716"/>
        <dbReference type="Rhea" id="RHEA-COMP:10660"/>
        <dbReference type="Rhea" id="RHEA-COMP:10661"/>
        <dbReference type="ChEBI" id="CHEBI:43474"/>
        <dbReference type="ChEBI" id="CHEBI:46858"/>
        <dbReference type="ChEBI" id="CHEBI:83624"/>
        <dbReference type="ChEBI" id="CHEBI:456216"/>
        <dbReference type="EC" id="2.7.7.89"/>
    </reaction>
</comment>
<dbReference type="CDD" id="cd05401">
    <property type="entry name" value="NT_GlnE_GlnD_like"/>
    <property type="match status" value="2"/>
</dbReference>
<dbReference type="InterPro" id="IPR023057">
    <property type="entry name" value="GlnE"/>
</dbReference>
<evidence type="ECO:0000256" key="3">
    <source>
        <dbReference type="ARBA" id="ARBA00022741"/>
    </source>
</evidence>
<keyword evidence="2 7" id="KW-0548">Nucleotidyltransferase</keyword>
<keyword evidence="4 7" id="KW-0067">ATP-binding</keyword>
<dbReference type="GO" id="GO:0047388">
    <property type="term" value="F:[glutamine synthetase]-adenylyl-L-tyrosine phosphorylase activity"/>
    <property type="evidence" value="ECO:0007669"/>
    <property type="project" value="UniProtKB-EC"/>
</dbReference>
<evidence type="ECO:0000256" key="7">
    <source>
        <dbReference type="HAMAP-Rule" id="MF_00802"/>
    </source>
</evidence>
<dbReference type="GO" id="GO:0005524">
    <property type="term" value="F:ATP binding"/>
    <property type="evidence" value="ECO:0007669"/>
    <property type="project" value="UniProtKB-UniRule"/>
</dbReference>
<keyword evidence="1 7" id="KW-0808">Transferase</keyword>
<dbReference type="GO" id="GO:0000820">
    <property type="term" value="P:regulation of glutamine family amino acid metabolic process"/>
    <property type="evidence" value="ECO:0007669"/>
    <property type="project" value="UniProtKB-UniRule"/>
</dbReference>
<dbReference type="EMBL" id="AEWV01000013">
    <property type="protein sequence ID" value="EGC17939.1"/>
    <property type="molecule type" value="Genomic_DNA"/>
</dbReference>
<evidence type="ECO:0000256" key="4">
    <source>
        <dbReference type="ARBA" id="ARBA00022840"/>
    </source>
</evidence>
<dbReference type="Gene3D" id="1.20.120.1510">
    <property type="match status" value="1"/>
</dbReference>
<comment type="similarity">
    <text evidence="7">Belongs to the GlnE family.</text>
</comment>
<dbReference type="EC" id="2.7.7.42" evidence="7"/>
<reference evidence="10 11" key="1">
    <citation type="submission" date="2011-01" db="EMBL/GenBank/DDBJ databases">
        <authorList>
            <person name="Muzny D."/>
            <person name="Qin X."/>
            <person name="Deng J."/>
            <person name="Jiang H."/>
            <person name="Liu Y."/>
            <person name="Qu J."/>
            <person name="Song X.-Z."/>
            <person name="Zhang L."/>
            <person name="Thornton R."/>
            <person name="Coyle M."/>
            <person name="Francisco L."/>
            <person name="Jackson L."/>
            <person name="Javaid M."/>
            <person name="Korchina V."/>
            <person name="Kovar C."/>
            <person name="Mata R."/>
            <person name="Mathew T."/>
            <person name="Ngo R."/>
            <person name="Nguyen L."/>
            <person name="Nguyen N."/>
            <person name="Okwuonu G."/>
            <person name="Ongeri F."/>
            <person name="Pham C."/>
            <person name="Simmons D."/>
            <person name="Wilczek-Boney K."/>
            <person name="Hale W."/>
            <person name="Jakkamsetti A."/>
            <person name="Pham P."/>
            <person name="Ruth R."/>
            <person name="San Lucas F."/>
            <person name="Warren J."/>
            <person name="Zhang J."/>
            <person name="Zhao Z."/>
            <person name="Zhou C."/>
            <person name="Zhu D."/>
            <person name="Lee S."/>
            <person name="Bess C."/>
            <person name="Blankenburg K."/>
            <person name="Forbes L."/>
            <person name="Fu Q."/>
            <person name="Gubbala S."/>
            <person name="Hirani K."/>
            <person name="Jayaseelan J.C."/>
            <person name="Lara F."/>
            <person name="Munidasa M."/>
            <person name="Palculict T."/>
            <person name="Patil S."/>
            <person name="Pu L.-L."/>
            <person name="Saada N."/>
            <person name="Tang L."/>
            <person name="Weissenberger G."/>
            <person name="Zhu Y."/>
            <person name="Hemphill L."/>
            <person name="Shang Y."/>
            <person name="Youmans B."/>
            <person name="Ayvaz T."/>
            <person name="Ross M."/>
            <person name="Santibanez J."/>
            <person name="Aqrawi P."/>
            <person name="Gross S."/>
            <person name="Joshi V."/>
            <person name="Fowler G."/>
            <person name="Nazareth L."/>
            <person name="Reid J."/>
            <person name="Worley K."/>
            <person name="Petrosino J."/>
            <person name="Highlander S."/>
            <person name="Gibbs R."/>
        </authorList>
    </citation>
    <scope>NUCLEOTIDE SEQUENCE [LARGE SCALE GENOMIC DNA]</scope>
    <source>
        <strain evidence="10 11">ATCC 33394</strain>
    </source>
</reference>
<dbReference type="InterPro" id="IPR013546">
    <property type="entry name" value="PII_UdlTrfase/GS_AdlTrfase"/>
</dbReference>
<feature type="domain" description="PII-uridylyltransferase/Glutamine-synthetase adenylyltransferase" evidence="9">
    <location>
        <begin position="269"/>
        <end position="406"/>
    </location>
</feature>
<keyword evidence="5 7" id="KW-0460">Magnesium</keyword>
<dbReference type="Pfam" id="PF08335">
    <property type="entry name" value="GlnD_UR_UTase"/>
    <property type="match status" value="2"/>
</dbReference>
<dbReference type="NCBIfam" id="NF008292">
    <property type="entry name" value="PRK11072.1"/>
    <property type="match status" value="1"/>
</dbReference>
<dbReference type="PANTHER" id="PTHR30621">
    <property type="entry name" value="GLUTAMINE SYNTHETASE ADENYLYLTRANSFERASE"/>
    <property type="match status" value="1"/>
</dbReference>
<keyword evidence="6 7" id="KW-0511">Multifunctional enzyme</keyword>
<sequence>MTNSLLEKTRPHSQWLARQLDHRRLDLARLDDWLPRPLTPEDFAGFADWQRILSDEDEAELARQLRLLRRHVMAHIMTRDLCRLSDLAEVTRTITEFADFAANTALSFSHQYYTGMYGTPIGAYSQQPQHLAVVAMGKAGGFELNVSSDLDLIFVYPENGGTNGKRERTNQEFFTKVGQKLIALLDDITEDGQVFRIDMRLRPDGDSGALVCSEAALEQYLVTQGREWERYAWCKARVITPQENGIAALVRPFVFRKYLDYNAYHAMRELHRQIRQEVQKRQMHDNIKLGAGGIREIEFIAQIFQMIRGGQNRSLQLKGTQETLEKLAETGILPHDTVAQLLSAYRFLRDMEHRLQYWDDQQTQTLPQNPEQQERLAQSMGFASWAECAGCLQQHRNNVARIFNETLDEPETDGQNTASEPLVQAWQALPEDSEGMGQALAELGFVQAASLAGTLAQLKSSSKYRRLSAHAQERFDLLIPRVAEAAAQCSLRPDETLSRLLDFLETVSRRSAYLAFLQQHPRALHQLAHLMSQSAWLADYLCRHPILLDALLSAQLMQPIDWQALAGELESSLHACGSDMEAKMDILRQCQHAQIFRLTVQDLAGQWTVEALSDELSRLADLILEQTLIHAWQSVPKRHLDAPKFAIIAYGKLGGKELGYASDLDLVFLYEDDAPDAADKYVKLSRRLSTWLSGSTGAGCLYDIDLRLRPNGEEGFLAHSLAAFEKYQREQAWTWEHQALTRARFICGNAEIGAKFEDIRRSILTQPRDKARLKQEIIAMREKMFATHPPEEGNVKYARGGVVDVEFIVQYLVLAESGREPKLTENYGNIALLGMAARRGLIDPALAQRCADAYRHYRQLQHNKNLRDLARTEINGELRLHYQNVQTLWQQVFGEPVRFETQS</sequence>
<comment type="caution">
    <text evidence="10">The sequence shown here is derived from an EMBL/GenBank/DDBJ whole genome shotgun (WGS) entry which is preliminary data.</text>
</comment>
<evidence type="ECO:0000259" key="9">
    <source>
        <dbReference type="Pfam" id="PF08335"/>
    </source>
</evidence>
<organism evidence="10 11">
    <name type="scientific">Kingella denitrificans ATCC 33394</name>
    <dbReference type="NCBI Taxonomy" id="888741"/>
    <lineage>
        <taxon>Bacteria</taxon>
        <taxon>Pseudomonadati</taxon>
        <taxon>Pseudomonadota</taxon>
        <taxon>Betaproteobacteria</taxon>
        <taxon>Neisseriales</taxon>
        <taxon>Neisseriaceae</taxon>
        <taxon>Kingella</taxon>
    </lineage>
</organism>
<dbReference type="GO" id="GO:0008882">
    <property type="term" value="F:[glutamate-ammonia-ligase] adenylyltransferase activity"/>
    <property type="evidence" value="ECO:0007669"/>
    <property type="project" value="UniProtKB-UniRule"/>
</dbReference>
<dbReference type="InterPro" id="IPR043519">
    <property type="entry name" value="NT_sf"/>
</dbReference>
<evidence type="ECO:0000313" key="11">
    <source>
        <dbReference type="Proteomes" id="UP000004088"/>
    </source>
</evidence>
<comment type="cofactor">
    <cofactor evidence="7">
        <name>Mg(2+)</name>
        <dbReference type="ChEBI" id="CHEBI:18420"/>
    </cofactor>
</comment>
<dbReference type="InterPro" id="IPR005190">
    <property type="entry name" value="GlnE_rpt_dom"/>
</dbReference>
<feature type="domain" description="Glutamate-ammonia ligase adenylyltransferase repeated" evidence="8">
    <location>
        <begin position="12"/>
        <end position="242"/>
    </location>
</feature>
<evidence type="ECO:0000256" key="6">
    <source>
        <dbReference type="ARBA" id="ARBA00023268"/>
    </source>
</evidence>
<dbReference type="Gene3D" id="3.30.460.10">
    <property type="entry name" value="Beta Polymerase, domain 2"/>
    <property type="match status" value="2"/>
</dbReference>
<protein>
    <recommendedName>
        <fullName evidence="7">Bifunctional glutamine synthetase adenylyltransferase/adenylyl-removing enzyme</fullName>
    </recommendedName>
    <alternativeName>
        <fullName evidence="7">ATP:glutamine synthetase adenylyltransferase</fullName>
    </alternativeName>
    <alternativeName>
        <fullName evidence="7">ATase</fullName>
    </alternativeName>
    <domain>
        <recommendedName>
            <fullName evidence="7">Glutamine synthetase adenylyl-L-tyrosine phosphorylase</fullName>
            <ecNumber evidence="7">2.7.7.89</ecNumber>
        </recommendedName>
        <alternativeName>
            <fullName evidence="7">Adenylyl removase</fullName>
            <shortName evidence="7">AR</shortName>
            <shortName evidence="7">AT-N</shortName>
        </alternativeName>
    </domain>
    <domain>
        <recommendedName>
            <fullName evidence="7">Glutamine synthetase adenylyl transferase</fullName>
            <ecNumber evidence="7">2.7.7.42</ecNumber>
        </recommendedName>
        <alternativeName>
            <fullName evidence="7">Adenylyl transferase</fullName>
            <shortName evidence="7">AT</shortName>
            <shortName evidence="7">AT-C</shortName>
        </alternativeName>
    </domain>
</protein>
<comment type="function">
    <text evidence="7">Involved in the regulation of glutamine synthetase GlnA, a key enzyme in the process to assimilate ammonia. When cellular nitrogen levels are high, the C-terminal adenylyl transferase (AT) inactivates GlnA by covalent transfer of an adenylyl group from ATP to specific tyrosine residue of GlnA, thus reducing its activity. Conversely, when nitrogen levels are low, the N-terminal adenylyl removase (AR) activates GlnA by removing the adenylyl group by phosphorolysis, increasing its activity. The regulatory region of GlnE binds the signal transduction protein PII (GlnB) which indicates the nitrogen status of the cell.</text>
</comment>
<dbReference type="HOGENOM" id="CLU_006233_0_1_4"/>
<accession>F0EXS5</accession>
<dbReference type="FunFam" id="3.30.460.10:FF:000009">
    <property type="entry name" value="Bifunctional glutamine synthetase adenylyltransferase/adenylyl-removing enzyme"/>
    <property type="match status" value="2"/>
</dbReference>
<feature type="domain" description="Glutamate-ammonia ligase adenylyltransferase repeated" evidence="8">
    <location>
        <begin position="525"/>
        <end position="758"/>
    </location>
</feature>
<evidence type="ECO:0000256" key="2">
    <source>
        <dbReference type="ARBA" id="ARBA00022695"/>
    </source>
</evidence>
<dbReference type="SUPFAM" id="SSF81301">
    <property type="entry name" value="Nucleotidyltransferase"/>
    <property type="match status" value="2"/>
</dbReference>